<proteinExistence type="predicted"/>
<name>A0A5J4VQV5_9EUKA</name>
<protein>
    <submittedName>
        <fullName evidence="2">Uncharacterized protein</fullName>
    </submittedName>
</protein>
<gene>
    <name evidence="2" type="ORF">EZS28_019825</name>
</gene>
<keyword evidence="1" id="KW-0812">Transmembrane</keyword>
<comment type="caution">
    <text evidence="2">The sequence shown here is derived from an EMBL/GenBank/DDBJ whole genome shotgun (WGS) entry which is preliminary data.</text>
</comment>
<keyword evidence="1" id="KW-1133">Transmembrane helix</keyword>
<keyword evidence="1" id="KW-0472">Membrane</keyword>
<reference evidence="2 3" key="1">
    <citation type="submission" date="2019-03" db="EMBL/GenBank/DDBJ databases">
        <title>Single cell metagenomics reveals metabolic interactions within the superorganism composed of flagellate Streblomastix strix and complex community of Bacteroidetes bacteria on its surface.</title>
        <authorList>
            <person name="Treitli S.C."/>
            <person name="Kolisko M."/>
            <person name="Husnik F."/>
            <person name="Keeling P."/>
            <person name="Hampl V."/>
        </authorList>
    </citation>
    <scope>NUCLEOTIDE SEQUENCE [LARGE SCALE GENOMIC DNA]</scope>
    <source>
        <strain evidence="2">ST1C</strain>
    </source>
</reference>
<dbReference type="EMBL" id="SNRW01005654">
    <property type="protein sequence ID" value="KAA6384646.1"/>
    <property type="molecule type" value="Genomic_DNA"/>
</dbReference>
<organism evidence="2 3">
    <name type="scientific">Streblomastix strix</name>
    <dbReference type="NCBI Taxonomy" id="222440"/>
    <lineage>
        <taxon>Eukaryota</taxon>
        <taxon>Metamonada</taxon>
        <taxon>Preaxostyla</taxon>
        <taxon>Oxymonadida</taxon>
        <taxon>Streblomastigidae</taxon>
        <taxon>Streblomastix</taxon>
    </lineage>
</organism>
<evidence type="ECO:0000313" key="2">
    <source>
        <dbReference type="EMBL" id="KAA6384646.1"/>
    </source>
</evidence>
<feature type="non-terminal residue" evidence="2">
    <location>
        <position position="79"/>
    </location>
</feature>
<sequence>MTLDNGGNIDTLISRHHTFLLIAGILCIIGFVIVAVNCFLSVWMLNPEQYLKQLPSIQDQIICICASEFVFLGAFFKVL</sequence>
<feature type="transmembrane region" description="Helical" evidence="1">
    <location>
        <begin position="20"/>
        <end position="45"/>
    </location>
</feature>
<dbReference type="Proteomes" id="UP000324800">
    <property type="component" value="Unassembled WGS sequence"/>
</dbReference>
<dbReference type="AlphaFoldDB" id="A0A5J4VQV5"/>
<evidence type="ECO:0000256" key="1">
    <source>
        <dbReference type="SAM" id="Phobius"/>
    </source>
</evidence>
<accession>A0A5J4VQV5</accession>
<evidence type="ECO:0000313" key="3">
    <source>
        <dbReference type="Proteomes" id="UP000324800"/>
    </source>
</evidence>